<reference evidence="2" key="1">
    <citation type="submission" date="2021-02" db="EMBL/GenBank/DDBJ databases">
        <authorList>
            <person name="Dougan E. K."/>
            <person name="Rhodes N."/>
            <person name="Thang M."/>
            <person name="Chan C."/>
        </authorList>
    </citation>
    <scope>NUCLEOTIDE SEQUENCE</scope>
</reference>
<proteinExistence type="predicted"/>
<comment type="caution">
    <text evidence="2">The sequence shown here is derived from an EMBL/GenBank/DDBJ whole genome shotgun (WGS) entry which is preliminary data.</text>
</comment>
<name>A0A813D8C5_POLGL</name>
<evidence type="ECO:0000313" key="2">
    <source>
        <dbReference type="EMBL" id="CAE8582408.1"/>
    </source>
</evidence>
<protein>
    <submittedName>
        <fullName evidence="2">Uncharacterized protein</fullName>
    </submittedName>
</protein>
<keyword evidence="3" id="KW-1185">Reference proteome</keyword>
<evidence type="ECO:0000313" key="3">
    <source>
        <dbReference type="Proteomes" id="UP000654075"/>
    </source>
</evidence>
<feature type="region of interest" description="Disordered" evidence="1">
    <location>
        <begin position="22"/>
        <end position="64"/>
    </location>
</feature>
<feature type="non-terminal residue" evidence="2">
    <location>
        <position position="87"/>
    </location>
</feature>
<dbReference type="AlphaFoldDB" id="A0A813D8C5"/>
<evidence type="ECO:0000256" key="1">
    <source>
        <dbReference type="SAM" id="MobiDB-lite"/>
    </source>
</evidence>
<feature type="compositionally biased region" description="Low complexity" evidence="1">
    <location>
        <begin position="41"/>
        <end position="64"/>
    </location>
</feature>
<dbReference type="EMBL" id="CAJNNV010000382">
    <property type="protein sequence ID" value="CAE8582408.1"/>
    <property type="molecule type" value="Genomic_DNA"/>
</dbReference>
<organism evidence="2 3">
    <name type="scientific">Polarella glacialis</name>
    <name type="common">Dinoflagellate</name>
    <dbReference type="NCBI Taxonomy" id="89957"/>
    <lineage>
        <taxon>Eukaryota</taxon>
        <taxon>Sar</taxon>
        <taxon>Alveolata</taxon>
        <taxon>Dinophyceae</taxon>
        <taxon>Suessiales</taxon>
        <taxon>Suessiaceae</taxon>
        <taxon>Polarella</taxon>
    </lineage>
</organism>
<gene>
    <name evidence="2" type="ORF">PGLA1383_LOCUS1408</name>
</gene>
<dbReference type="Proteomes" id="UP000654075">
    <property type="component" value="Unassembled WGS sequence"/>
</dbReference>
<accession>A0A813D8C5</accession>
<sequence length="87" mass="8630">MASAEDESRAFVAFVCQVIEEADGDGTTAPASEAPPPPPTTTASEEPASATATTPATTAASEEPCAATANCVTCRICLQGGGPEKLC</sequence>
<dbReference type="OrthoDB" id="417511at2759"/>